<evidence type="ECO:0000313" key="2">
    <source>
        <dbReference type="Proteomes" id="UP000234460"/>
    </source>
</evidence>
<reference evidence="1 2" key="1">
    <citation type="submission" date="2017-11" db="EMBL/GenBank/DDBJ databases">
        <authorList>
            <person name="Lechat P."/>
        </authorList>
    </citation>
    <scope>NUCLEOTIDE SEQUENCE [LARGE SCALE GENOMIC DNA]</scope>
    <source>
        <strain evidence="1">L495</strain>
    </source>
</reference>
<sequence length="28" mass="3044">MSIGAALNLNSEGIEAKELNENTFYESV</sequence>
<dbReference type="Proteomes" id="UP000234460">
    <property type="component" value="Chromosome LMANV2"/>
</dbReference>
<accession>A0AAQ1P1R4</accession>
<comment type="caution">
    <text evidence="1">The sequence shown here is derived from an EMBL/GenBank/DDBJ whole genome shotgun (WGS) entry which is preliminary data.</text>
</comment>
<dbReference type="AlphaFoldDB" id="A0AAQ1P1R4"/>
<name>A0AAQ1P1R4_LEPIR</name>
<proteinExistence type="predicted"/>
<evidence type="ECO:0000313" key="1">
    <source>
        <dbReference type="EMBL" id="SOR62222.1"/>
    </source>
</evidence>
<organism evidence="1 2">
    <name type="scientific">Leptospira interrogans serovar Manilae</name>
    <dbReference type="NCBI Taxonomy" id="214675"/>
    <lineage>
        <taxon>Bacteria</taxon>
        <taxon>Pseudomonadati</taxon>
        <taxon>Spirochaetota</taxon>
        <taxon>Spirochaetia</taxon>
        <taxon>Leptospirales</taxon>
        <taxon>Leptospiraceae</taxon>
        <taxon>Leptospira</taxon>
    </lineage>
</organism>
<dbReference type="EMBL" id="OEJX01000037">
    <property type="protein sequence ID" value="SOR62222.1"/>
    <property type="molecule type" value="Genomic_DNA"/>
</dbReference>
<gene>
    <name evidence="1" type="ORF">LMANV2_420001</name>
</gene>
<protein>
    <submittedName>
        <fullName evidence="1">Uncharacterized protein</fullName>
    </submittedName>
</protein>